<dbReference type="Proteomes" id="UP000567179">
    <property type="component" value="Unassembled WGS sequence"/>
</dbReference>
<evidence type="ECO:0008006" key="9">
    <source>
        <dbReference type="Google" id="ProtNLM"/>
    </source>
</evidence>
<dbReference type="Pfam" id="PF04479">
    <property type="entry name" value="RTA1"/>
    <property type="match status" value="1"/>
</dbReference>
<feature type="transmembrane region" description="Helical" evidence="5">
    <location>
        <begin position="48"/>
        <end position="66"/>
    </location>
</feature>
<dbReference type="OrthoDB" id="3358017at2759"/>
<protein>
    <recommendedName>
        <fullName evidence="9">RTA1-domain-containing protein</fullName>
    </recommendedName>
</protein>
<evidence type="ECO:0000256" key="4">
    <source>
        <dbReference type="ARBA" id="ARBA00023136"/>
    </source>
</evidence>
<feature type="transmembrane region" description="Helical" evidence="5">
    <location>
        <begin position="274"/>
        <end position="293"/>
    </location>
</feature>
<keyword evidence="8" id="KW-1185">Reference proteome</keyword>
<feature type="chain" id="PRO_5034567378" description="RTA1-domain-containing protein" evidence="6">
    <location>
        <begin position="25"/>
        <end position="324"/>
    </location>
</feature>
<keyword evidence="6" id="KW-0732">Signal</keyword>
<dbReference type="PANTHER" id="PTHR31465:SF1">
    <property type="entry name" value="PROTEIN RTA1-RELATED"/>
    <property type="match status" value="1"/>
</dbReference>
<feature type="transmembrane region" description="Helical" evidence="5">
    <location>
        <begin position="110"/>
        <end position="131"/>
    </location>
</feature>
<keyword evidence="2 5" id="KW-0812">Transmembrane</keyword>
<comment type="caution">
    <text evidence="7">The sequence shown here is derived from an EMBL/GenBank/DDBJ whole genome shotgun (WGS) entry which is preliminary data.</text>
</comment>
<evidence type="ECO:0000256" key="3">
    <source>
        <dbReference type="ARBA" id="ARBA00022989"/>
    </source>
</evidence>
<evidence type="ECO:0000256" key="5">
    <source>
        <dbReference type="SAM" id="Phobius"/>
    </source>
</evidence>
<evidence type="ECO:0000313" key="8">
    <source>
        <dbReference type="Proteomes" id="UP000567179"/>
    </source>
</evidence>
<keyword evidence="4 5" id="KW-0472">Membrane</keyword>
<name>A0A8H5B8V1_9AGAR</name>
<feature type="transmembrane region" description="Helical" evidence="5">
    <location>
        <begin position="232"/>
        <end position="254"/>
    </location>
</feature>
<accession>A0A8H5B8V1</accession>
<dbReference type="InterPro" id="IPR007568">
    <property type="entry name" value="RTA1"/>
</dbReference>
<evidence type="ECO:0000313" key="7">
    <source>
        <dbReference type="EMBL" id="KAF5318767.1"/>
    </source>
</evidence>
<sequence>MASFFRSKTPLLAVTALSVSVVLAAQPPSGDPYADPANDVHNPLRYIASNTLTAISFSILLITGVLQSLCMWKWGARFMLPMTIGIYTFAAGLATRFALHSNPRSTSIYIVQNLLVVLSPCAFIAADYILLGKLGTYLDTDKHLIVSSGKIAKVYIWADITTFLIQAGGGGLSATGSTRPKLAQTGSNIFLAGLILQLISFFTFCIVFVVFLHRVRMHCPDVWSKDKGLPWYNNWLTLAGALGVSCIGIIIRSIFRVIELAQGYHGFLATHEPYFYGLDTLPLFLAIAIYIPFWPGRIIGPGNENTKAFEMVPESRPYSSRQSL</sequence>
<organism evidence="7 8">
    <name type="scientific">Psilocybe cf. subviscida</name>
    <dbReference type="NCBI Taxonomy" id="2480587"/>
    <lineage>
        <taxon>Eukaryota</taxon>
        <taxon>Fungi</taxon>
        <taxon>Dikarya</taxon>
        <taxon>Basidiomycota</taxon>
        <taxon>Agaricomycotina</taxon>
        <taxon>Agaricomycetes</taxon>
        <taxon>Agaricomycetidae</taxon>
        <taxon>Agaricales</taxon>
        <taxon>Agaricineae</taxon>
        <taxon>Strophariaceae</taxon>
        <taxon>Psilocybe</taxon>
    </lineage>
</organism>
<feature type="signal peptide" evidence="6">
    <location>
        <begin position="1"/>
        <end position="24"/>
    </location>
</feature>
<gene>
    <name evidence="7" type="ORF">D9619_010878</name>
</gene>
<feature type="transmembrane region" description="Helical" evidence="5">
    <location>
        <begin position="189"/>
        <end position="212"/>
    </location>
</feature>
<evidence type="ECO:0000256" key="6">
    <source>
        <dbReference type="SAM" id="SignalP"/>
    </source>
</evidence>
<keyword evidence="3 5" id="KW-1133">Transmembrane helix</keyword>
<reference evidence="7 8" key="1">
    <citation type="journal article" date="2020" name="ISME J.">
        <title>Uncovering the hidden diversity of litter-decomposition mechanisms in mushroom-forming fungi.</title>
        <authorList>
            <person name="Floudas D."/>
            <person name="Bentzer J."/>
            <person name="Ahren D."/>
            <person name="Johansson T."/>
            <person name="Persson P."/>
            <person name="Tunlid A."/>
        </authorList>
    </citation>
    <scope>NUCLEOTIDE SEQUENCE [LARGE SCALE GENOMIC DNA]</scope>
    <source>
        <strain evidence="7 8">CBS 101986</strain>
    </source>
</reference>
<dbReference type="AlphaFoldDB" id="A0A8H5B8V1"/>
<feature type="transmembrane region" description="Helical" evidence="5">
    <location>
        <begin position="152"/>
        <end position="169"/>
    </location>
</feature>
<dbReference type="PANTHER" id="PTHR31465">
    <property type="entry name" value="PROTEIN RTA1-RELATED"/>
    <property type="match status" value="1"/>
</dbReference>
<proteinExistence type="predicted"/>
<evidence type="ECO:0000256" key="1">
    <source>
        <dbReference type="ARBA" id="ARBA00004141"/>
    </source>
</evidence>
<feature type="transmembrane region" description="Helical" evidence="5">
    <location>
        <begin position="78"/>
        <end position="98"/>
    </location>
</feature>
<comment type="subcellular location">
    <subcellularLocation>
        <location evidence="1">Membrane</location>
        <topology evidence="1">Multi-pass membrane protein</topology>
    </subcellularLocation>
</comment>
<dbReference type="GO" id="GO:0016020">
    <property type="term" value="C:membrane"/>
    <property type="evidence" value="ECO:0007669"/>
    <property type="project" value="UniProtKB-SubCell"/>
</dbReference>
<dbReference type="EMBL" id="JAACJJ010000030">
    <property type="protein sequence ID" value="KAF5318767.1"/>
    <property type="molecule type" value="Genomic_DNA"/>
</dbReference>
<evidence type="ECO:0000256" key="2">
    <source>
        <dbReference type="ARBA" id="ARBA00022692"/>
    </source>
</evidence>